<name>A0ABD1WTW2_9LAMI</name>
<dbReference type="InterPro" id="IPR015943">
    <property type="entry name" value="WD40/YVTN_repeat-like_dom_sf"/>
</dbReference>
<proteinExistence type="predicted"/>
<dbReference type="AlphaFoldDB" id="A0ABD1WTW2"/>
<dbReference type="PANTHER" id="PTHR10644">
    <property type="entry name" value="DNA REPAIR/RNA PROCESSING CPSF FAMILY"/>
    <property type="match status" value="1"/>
</dbReference>
<dbReference type="InterPro" id="IPR050358">
    <property type="entry name" value="RSE1/DDB1/CFT1"/>
</dbReference>
<evidence type="ECO:0000313" key="3">
    <source>
        <dbReference type="Proteomes" id="UP001604277"/>
    </source>
</evidence>
<evidence type="ECO:0000259" key="1">
    <source>
        <dbReference type="Pfam" id="PF03178"/>
    </source>
</evidence>
<feature type="domain" description="RSE1/DDB1/CPSF1 C-terminal" evidence="1">
    <location>
        <begin position="15"/>
        <end position="80"/>
    </location>
</feature>
<reference evidence="3" key="1">
    <citation type="submission" date="2024-07" db="EMBL/GenBank/DDBJ databases">
        <title>Two chromosome-level genome assemblies of Korean endemic species Abeliophyllum distichum and Forsythia ovata (Oleaceae).</title>
        <authorList>
            <person name="Jang H."/>
        </authorList>
    </citation>
    <scope>NUCLEOTIDE SEQUENCE [LARGE SCALE GENOMIC DNA]</scope>
</reference>
<keyword evidence="3" id="KW-1185">Reference proteome</keyword>
<dbReference type="Proteomes" id="UP001604277">
    <property type="component" value="Unassembled WGS sequence"/>
</dbReference>
<dbReference type="Gene3D" id="2.130.10.10">
    <property type="entry name" value="YVTN repeat-like/Quinoprotein amine dehydrogenase"/>
    <property type="match status" value="1"/>
</dbReference>
<accession>A0ABD1WTW2</accession>
<protein>
    <submittedName>
        <fullName evidence="2">DNA damage-binding protein 1b-like</fullName>
    </submittedName>
</protein>
<comment type="caution">
    <text evidence="2">The sequence shown here is derived from an EMBL/GenBank/DDBJ whole genome shotgun (WGS) entry which is preliminary data.</text>
</comment>
<organism evidence="2 3">
    <name type="scientific">Forsythia ovata</name>
    <dbReference type="NCBI Taxonomy" id="205694"/>
    <lineage>
        <taxon>Eukaryota</taxon>
        <taxon>Viridiplantae</taxon>
        <taxon>Streptophyta</taxon>
        <taxon>Embryophyta</taxon>
        <taxon>Tracheophyta</taxon>
        <taxon>Spermatophyta</taxon>
        <taxon>Magnoliopsida</taxon>
        <taxon>eudicotyledons</taxon>
        <taxon>Gunneridae</taxon>
        <taxon>Pentapetalae</taxon>
        <taxon>asterids</taxon>
        <taxon>lamiids</taxon>
        <taxon>Lamiales</taxon>
        <taxon>Oleaceae</taxon>
        <taxon>Forsythieae</taxon>
        <taxon>Forsythia</taxon>
    </lineage>
</organism>
<sequence length="117" mass="13242">MKFSFINSLAIAKEGEFTIGTIDDIQKLRSIALGEHARLEDGKLQLIAEKETKGDVYSFNVFDGKLLATINQKIRLYKWMLRDDGSRELQSECGLRDDGSRELQSECGHHGHILNCD</sequence>
<dbReference type="Pfam" id="PF03178">
    <property type="entry name" value="CPSF_A"/>
    <property type="match status" value="1"/>
</dbReference>
<dbReference type="EMBL" id="JBFOLJ010000002">
    <property type="protein sequence ID" value="KAL2553138.1"/>
    <property type="molecule type" value="Genomic_DNA"/>
</dbReference>
<dbReference type="InterPro" id="IPR004871">
    <property type="entry name" value="RSE1/DDB1/CPSF1_C"/>
</dbReference>
<gene>
    <name evidence="2" type="ORF">Fot_06757</name>
</gene>
<evidence type="ECO:0000313" key="2">
    <source>
        <dbReference type="EMBL" id="KAL2553138.1"/>
    </source>
</evidence>